<gene>
    <name evidence="1" type="ORF">c0_g3_i1</name>
</gene>
<sequence>MAVRRSLRAFPTSPTQFILVEAGLPTIEERFTLNLKKLIPKLFLCYNNILYETMSSELQRKKSSSRKSSIYLCIEYARELDITLPSLRQKVSSPPWMINKSCFILNLEKYGKSSTSPTVFQRLFAEYTTPLLPDWKFVFTDGSKTDISTT</sequence>
<dbReference type="EMBL" id="GDHF01019973">
    <property type="protein sequence ID" value="JAI32341.1"/>
    <property type="molecule type" value="Transcribed_RNA"/>
</dbReference>
<evidence type="ECO:0000313" key="1">
    <source>
        <dbReference type="EMBL" id="JAI32341.1"/>
    </source>
</evidence>
<evidence type="ECO:0008006" key="2">
    <source>
        <dbReference type="Google" id="ProtNLM"/>
    </source>
</evidence>
<protein>
    <recommendedName>
        <fullName evidence="2">RNA-directed DNA polymerase from mobile element jockey</fullName>
    </recommendedName>
</protein>
<dbReference type="AlphaFoldDB" id="A0A0K8V0G4"/>
<organism evidence="1">
    <name type="scientific">Bactrocera latifrons</name>
    <name type="common">Malaysian fruit fly</name>
    <name type="synonym">Chaetodacus latifrons</name>
    <dbReference type="NCBI Taxonomy" id="174628"/>
    <lineage>
        <taxon>Eukaryota</taxon>
        <taxon>Metazoa</taxon>
        <taxon>Ecdysozoa</taxon>
        <taxon>Arthropoda</taxon>
        <taxon>Hexapoda</taxon>
        <taxon>Insecta</taxon>
        <taxon>Pterygota</taxon>
        <taxon>Neoptera</taxon>
        <taxon>Endopterygota</taxon>
        <taxon>Diptera</taxon>
        <taxon>Brachycera</taxon>
        <taxon>Muscomorpha</taxon>
        <taxon>Tephritoidea</taxon>
        <taxon>Tephritidae</taxon>
        <taxon>Bactrocera</taxon>
        <taxon>Bactrocera</taxon>
    </lineage>
</organism>
<feature type="non-terminal residue" evidence="1">
    <location>
        <position position="150"/>
    </location>
</feature>
<accession>A0A0K8V0G4</accession>
<name>A0A0K8V0G4_BACLA</name>
<reference evidence="1" key="1">
    <citation type="submission" date="2015-06" db="EMBL/GenBank/DDBJ databases">
        <authorList>
            <person name="Hoefler B.C."/>
            <person name="Straight P.D."/>
        </authorList>
    </citation>
    <scope>NUCLEOTIDE SEQUENCE</scope>
</reference>
<proteinExistence type="predicted"/>